<evidence type="ECO:0000313" key="1">
    <source>
        <dbReference type="EMBL" id="UYQ95752.1"/>
    </source>
</evidence>
<dbReference type="RefSeq" id="WP_264283437.1">
    <property type="nucleotide sequence ID" value="NZ_CP107006.1"/>
</dbReference>
<accession>A0ABY6JB04</accession>
<name>A0ABY6JB04_9BACT</name>
<gene>
    <name evidence="1" type="ORF">MKQ68_11630</name>
</gene>
<organism evidence="1 2">
    <name type="scientific">Chitinophaga horti</name>
    <dbReference type="NCBI Taxonomy" id="2920382"/>
    <lineage>
        <taxon>Bacteria</taxon>
        <taxon>Pseudomonadati</taxon>
        <taxon>Bacteroidota</taxon>
        <taxon>Chitinophagia</taxon>
        <taxon>Chitinophagales</taxon>
        <taxon>Chitinophagaceae</taxon>
        <taxon>Chitinophaga</taxon>
    </lineage>
</organism>
<dbReference type="EMBL" id="CP107006">
    <property type="protein sequence ID" value="UYQ95752.1"/>
    <property type="molecule type" value="Genomic_DNA"/>
</dbReference>
<keyword evidence="2" id="KW-1185">Reference proteome</keyword>
<reference evidence="1" key="1">
    <citation type="submission" date="2022-10" db="EMBL/GenBank/DDBJ databases">
        <title>Chitinophaga sp. nov., isolated from soil.</title>
        <authorList>
            <person name="Jeon C.O."/>
        </authorList>
    </citation>
    <scope>NUCLEOTIDE SEQUENCE</scope>
    <source>
        <strain evidence="1">R8</strain>
    </source>
</reference>
<protein>
    <submittedName>
        <fullName evidence="1">Uncharacterized protein</fullName>
    </submittedName>
</protein>
<proteinExistence type="predicted"/>
<sequence>MVKETVQLKPTIENRIDSLVWLLDGKRVANALEYTFQAPADPASYSLIVSAYNKGNIAQKAVQITTGKYINWSVVSNSILKLQASSKFAGKTDVKWEVVSAPTEKYRLSASTSDTAMFASVDRGSFKLTVSSGSLVDTLLITVRQPDASPSPYIWKVYDYLPAPGQFVNEIPAYKAGDTYETMIAKAEKELVGEDASTVTLGGWGGYVVFGFDHTIVNISGRRDFRVHGNAFGASANPRPNAPFGGSCEPGVVMVAYDKNKNGKPDEDEWYEIKGSGNFSAEGEPWYAAAVAAKNDVRTFRAYEMTYSRPVTETPAGTPEGHISIKDYIQWSDNQGQQGFKIKNTFHAQSYYPGWVKEDKITYKGIRLASNGLDESGKGNYYVLYGFRYGYVDNYPNAHDNSGIDIDWAIDKNGNKANLPGIDFVKVYNGIDQENGWLGEASTEVSRGEDLHLLGKNIATINP</sequence>
<evidence type="ECO:0000313" key="2">
    <source>
        <dbReference type="Proteomes" id="UP001162741"/>
    </source>
</evidence>
<dbReference type="Proteomes" id="UP001162741">
    <property type="component" value="Chromosome"/>
</dbReference>